<reference evidence="7 8" key="1">
    <citation type="submission" date="2017-05" db="EMBL/GenBank/DDBJ databases">
        <title>The Genome Sequence of Tsuchiyaea wingfieldii DSM 27421.</title>
        <authorList>
            <person name="Cuomo C."/>
            <person name="Passer A."/>
            <person name="Billmyre B."/>
            <person name="Heitman J."/>
        </authorList>
    </citation>
    <scope>NUCLEOTIDE SEQUENCE [LARGE SCALE GENOMIC DNA]</scope>
    <source>
        <strain evidence="7 8">DSM 27421</strain>
    </source>
</reference>
<evidence type="ECO:0000256" key="3">
    <source>
        <dbReference type="ARBA" id="ARBA00022964"/>
    </source>
</evidence>
<dbReference type="PANTHER" id="PTHR30468">
    <property type="entry name" value="ALPHA-KETOGLUTARATE-DEPENDENT SULFONATE DIOXYGENASE"/>
    <property type="match status" value="1"/>
</dbReference>
<evidence type="ECO:0000256" key="2">
    <source>
        <dbReference type="ARBA" id="ARBA00022723"/>
    </source>
</evidence>
<keyword evidence="4" id="KW-0560">Oxidoreductase</keyword>
<dbReference type="GO" id="GO:0046872">
    <property type="term" value="F:metal ion binding"/>
    <property type="evidence" value="ECO:0007669"/>
    <property type="project" value="UniProtKB-KW"/>
</dbReference>
<comment type="similarity">
    <text evidence="1">Belongs to the TfdA dioxygenase family.</text>
</comment>
<protein>
    <recommendedName>
        <fullName evidence="6">TauD/TfdA-like domain-containing protein</fullName>
    </recommendedName>
</protein>
<organism evidence="7 8">
    <name type="scientific">Cryptococcus floricola</name>
    <dbReference type="NCBI Taxonomy" id="2591691"/>
    <lineage>
        <taxon>Eukaryota</taxon>
        <taxon>Fungi</taxon>
        <taxon>Dikarya</taxon>
        <taxon>Basidiomycota</taxon>
        <taxon>Agaricomycotina</taxon>
        <taxon>Tremellomycetes</taxon>
        <taxon>Tremellales</taxon>
        <taxon>Cryptococcaceae</taxon>
        <taxon>Cryptococcus</taxon>
    </lineage>
</organism>
<dbReference type="Proteomes" id="UP000322245">
    <property type="component" value="Unassembled WGS sequence"/>
</dbReference>
<evidence type="ECO:0000259" key="6">
    <source>
        <dbReference type="Pfam" id="PF02668"/>
    </source>
</evidence>
<evidence type="ECO:0000313" key="7">
    <source>
        <dbReference type="EMBL" id="TYJ57322.1"/>
    </source>
</evidence>
<keyword evidence="3" id="KW-0223">Dioxygenase</keyword>
<name>A0A5D3B2M6_9TREE</name>
<dbReference type="GO" id="GO:0005737">
    <property type="term" value="C:cytoplasm"/>
    <property type="evidence" value="ECO:0007669"/>
    <property type="project" value="TreeGrafter"/>
</dbReference>
<keyword evidence="2" id="KW-0479">Metal-binding</keyword>
<keyword evidence="8" id="KW-1185">Reference proteome</keyword>
<evidence type="ECO:0000256" key="1">
    <source>
        <dbReference type="ARBA" id="ARBA00005896"/>
    </source>
</evidence>
<accession>A0A5D3B2M6</accession>
<feature type="domain" description="TauD/TfdA-like" evidence="6">
    <location>
        <begin position="42"/>
        <end position="329"/>
    </location>
</feature>
<dbReference type="InterPro" id="IPR051323">
    <property type="entry name" value="AtsK-like"/>
</dbReference>
<keyword evidence="5" id="KW-0408">Iron</keyword>
<dbReference type="SUPFAM" id="SSF51197">
    <property type="entry name" value="Clavaminate synthase-like"/>
    <property type="match status" value="1"/>
</dbReference>
<dbReference type="Pfam" id="PF02668">
    <property type="entry name" value="TauD"/>
    <property type="match status" value="1"/>
</dbReference>
<dbReference type="PANTHER" id="PTHR30468:SF10">
    <property type="entry name" value="TAUD_TFDA-LIKE DOMAIN-CONTAINING PROTEIN"/>
    <property type="match status" value="1"/>
</dbReference>
<dbReference type="InterPro" id="IPR003819">
    <property type="entry name" value="TauD/TfdA-like"/>
</dbReference>
<dbReference type="AlphaFoldDB" id="A0A5D3B2M6"/>
<dbReference type="EMBL" id="NIDF01000013">
    <property type="protein sequence ID" value="TYJ57322.1"/>
    <property type="molecule type" value="Genomic_DNA"/>
</dbReference>
<gene>
    <name evidence="7" type="ORF">B9479_001861</name>
</gene>
<dbReference type="Gene3D" id="3.60.130.10">
    <property type="entry name" value="Clavaminate synthase-like"/>
    <property type="match status" value="1"/>
</dbReference>
<dbReference type="GO" id="GO:0016706">
    <property type="term" value="F:2-oxoglutarate-dependent dioxygenase activity"/>
    <property type="evidence" value="ECO:0007669"/>
    <property type="project" value="TreeGrafter"/>
</dbReference>
<evidence type="ECO:0000256" key="4">
    <source>
        <dbReference type="ARBA" id="ARBA00023002"/>
    </source>
</evidence>
<proteinExistence type="inferred from homology"/>
<sequence length="373" mass="41175">MATITQTIDSLTGKAGVLGVRGSTQPLPRNHSLDKYPSIAPTPSIGQEFSSELQLSEILKADNSDVLIRDLAVTISQRDVVFLRAQDLDIEGQKSLGRKLGELSGKPKDSTLHVHPTTEITSSKGDEISIINSERQSRNVGDTSRLASHHWHSDITFEPVPSDYAILKLHTIPESGGDTVWASAYEAYSRLSPELAKLLEGKEAFHEAGFFRKAAEQYGIELRTGRRGSPLYQGPSLSAIHPVIRVNPVTGWKGLFVNQGFTRRILGVTKDESDFLLDYLTKLVTNNHDLQVRFKWGTNYAPGIGDIAIWDNRSTQHSATFDYGNAHRVGDRVVSIGEKPYYDPAGMSRRHALGLPDPVEGALGEFYRDTLNK</sequence>
<comment type="caution">
    <text evidence="7">The sequence shown here is derived from an EMBL/GenBank/DDBJ whole genome shotgun (WGS) entry which is preliminary data.</text>
</comment>
<evidence type="ECO:0000313" key="8">
    <source>
        <dbReference type="Proteomes" id="UP000322245"/>
    </source>
</evidence>
<dbReference type="InterPro" id="IPR042098">
    <property type="entry name" value="TauD-like_sf"/>
</dbReference>
<evidence type="ECO:0000256" key="5">
    <source>
        <dbReference type="ARBA" id="ARBA00023004"/>
    </source>
</evidence>